<proteinExistence type="predicted"/>
<name>A0A1B2IE55_9CAUD</name>
<dbReference type="EMBL" id="KX397369">
    <property type="protein sequence ID" value="ANZ49550.1"/>
    <property type="molecule type" value="Genomic_DNA"/>
</dbReference>
<dbReference type="Proteomes" id="UP000202923">
    <property type="component" value="Genome"/>
</dbReference>
<dbReference type="OrthoDB" id="40434at10239"/>
<protein>
    <submittedName>
        <fullName evidence="1">Uncharacterized protein</fullName>
    </submittedName>
</protein>
<dbReference type="GeneID" id="29062042"/>
<accession>A0A1B2IE55</accession>
<organism evidence="1 2">
    <name type="scientific">Erwinia phage vB_EamM_Kwan</name>
    <dbReference type="NCBI Taxonomy" id="1883374"/>
    <lineage>
        <taxon>Viruses</taxon>
        <taxon>Duplodnaviria</taxon>
        <taxon>Heunggongvirae</taxon>
        <taxon>Uroviricota</taxon>
        <taxon>Caudoviricetes</taxon>
        <taxon>Chimalliviridae</taxon>
        <taxon>Wellingtonvirus</taxon>
        <taxon>Wellingtonvirus wellington</taxon>
    </lineage>
</organism>
<gene>
    <name evidence="1" type="ORF">KWAN_198</name>
</gene>
<reference evidence="1 2" key="1">
    <citation type="submission" date="2016-06" db="EMBL/GenBank/DDBJ databases">
        <authorList>
            <person name="Kjaerup R.B."/>
            <person name="Dalgaard T.S."/>
            <person name="Juul-Madsen H.R."/>
        </authorList>
    </citation>
    <scope>NUCLEOTIDE SEQUENCE [LARGE SCALE GENOMIC DNA]</scope>
</reference>
<evidence type="ECO:0000313" key="2">
    <source>
        <dbReference type="Proteomes" id="UP000202923"/>
    </source>
</evidence>
<evidence type="ECO:0000313" key="1">
    <source>
        <dbReference type="EMBL" id="ANZ49550.1"/>
    </source>
</evidence>
<dbReference type="RefSeq" id="YP_009278803.1">
    <property type="nucleotide sequence ID" value="NC_031010.1"/>
</dbReference>
<dbReference type="KEGG" id="vg:29062042"/>
<sequence length="524" mass="58655">MAFGSVCLLRIRHPEHYRMNSQQKFQTIVERELANLKGKFQKSSELAVALHEAVVAAAKKETDLSVIRLSIHSPDLKNNVTDINADLRLCLSLANGEELTAYIATEAWLNALPLEWSFQGILPGQVTTTIGTLLVNIDGANSLEEAALVVAQTAAKEFPGYVIYHTMDSDGMWVVYFLERKTTKVAIVGSWALADFFPRLATQSTQSAIKVTVDSILNMLTPPQELQGLGGIQRSPENLFIAVKTYLRNLRDYYRVAFPFTYQVLWATSTDSLAKPVLELIGSAELSLVAETDAIISIIERRIGDDAELREKFLAHVRNPMHIATHIMVRITVDVGVTKTWFSPIAGMVRASGSYDVNTNNPHLPLWVVASFREVMTPPPRPRNPRNALEDHVHDLVERLGQEFGKGSVFVPRLKANIATLWGSVVENHAKPQLGFQAPYRMVRTIVADFAQWLDYHGKDLMMSDDDFSMHVVPAQFAIEVIFTDHRTGRTETVLFTYADLDGQIKAGLDWHPEAPSFFIPREF</sequence>